<name>A0A0F9HZ31_9ZZZZ</name>
<comment type="caution">
    <text evidence="1">The sequence shown here is derived from an EMBL/GenBank/DDBJ whole genome shotgun (WGS) entry which is preliminary data.</text>
</comment>
<accession>A0A0F9HZ31</accession>
<evidence type="ECO:0000313" key="1">
    <source>
        <dbReference type="EMBL" id="KKM20716.1"/>
    </source>
</evidence>
<dbReference type="EMBL" id="LAZR01013708">
    <property type="protein sequence ID" value="KKM20716.1"/>
    <property type="molecule type" value="Genomic_DNA"/>
</dbReference>
<proteinExistence type="predicted"/>
<reference evidence="1" key="1">
    <citation type="journal article" date="2015" name="Nature">
        <title>Complex archaea that bridge the gap between prokaryotes and eukaryotes.</title>
        <authorList>
            <person name="Spang A."/>
            <person name="Saw J.H."/>
            <person name="Jorgensen S.L."/>
            <person name="Zaremba-Niedzwiedzka K."/>
            <person name="Martijn J."/>
            <person name="Lind A.E."/>
            <person name="van Eijk R."/>
            <person name="Schleper C."/>
            <person name="Guy L."/>
            <person name="Ettema T.J."/>
        </authorList>
    </citation>
    <scope>NUCLEOTIDE SEQUENCE</scope>
</reference>
<sequence>MAKKKSRRKLIKELDILFSKIVRHGGKCSRCGSRIKVQCAHVFSRRNMSVRWDFDNALPLCWRCHFWWAHKEPVEFNDYIRERMGLQAFYNLKARRLLVAQWTQSELLALKDEFKETIRGQNDA</sequence>
<gene>
    <name evidence="1" type="ORF">LCGC14_1642610</name>
</gene>
<protein>
    <recommendedName>
        <fullName evidence="2">HNH nuclease domain-containing protein</fullName>
    </recommendedName>
</protein>
<organism evidence="1">
    <name type="scientific">marine sediment metagenome</name>
    <dbReference type="NCBI Taxonomy" id="412755"/>
    <lineage>
        <taxon>unclassified sequences</taxon>
        <taxon>metagenomes</taxon>
        <taxon>ecological metagenomes</taxon>
    </lineage>
</organism>
<dbReference type="Gene3D" id="1.10.30.50">
    <property type="match status" value="1"/>
</dbReference>
<dbReference type="AlphaFoldDB" id="A0A0F9HZ31"/>
<evidence type="ECO:0008006" key="2">
    <source>
        <dbReference type="Google" id="ProtNLM"/>
    </source>
</evidence>